<keyword evidence="1" id="KW-0812">Transmembrane</keyword>
<keyword evidence="1" id="KW-0472">Membrane</keyword>
<organism evidence="2 3">
    <name type="scientific">Xenopus laevis</name>
    <name type="common">African clawed frog</name>
    <dbReference type="NCBI Taxonomy" id="8355"/>
    <lineage>
        <taxon>Eukaryota</taxon>
        <taxon>Metazoa</taxon>
        <taxon>Chordata</taxon>
        <taxon>Craniata</taxon>
        <taxon>Vertebrata</taxon>
        <taxon>Euteleostomi</taxon>
        <taxon>Amphibia</taxon>
        <taxon>Batrachia</taxon>
        <taxon>Anura</taxon>
        <taxon>Pipoidea</taxon>
        <taxon>Pipidae</taxon>
        <taxon>Xenopodinae</taxon>
        <taxon>Xenopus</taxon>
        <taxon>Xenopus</taxon>
    </lineage>
</organism>
<dbReference type="AlphaFoldDB" id="A0A974DBI2"/>
<name>A0A974DBI2_XENLA</name>
<dbReference type="Proteomes" id="UP000694892">
    <property type="component" value="Chromosome 3L"/>
</dbReference>
<dbReference type="EMBL" id="CM004470">
    <property type="protein sequence ID" value="OCT88874.1"/>
    <property type="molecule type" value="Genomic_DNA"/>
</dbReference>
<sequence>MGTDSRLQSLFPRDKLPKLPYTVSYYILVAQHFFLLLSVSVESFDTVQCKTLDQKAMSVNQSLKFL</sequence>
<protein>
    <submittedName>
        <fullName evidence="2">Uncharacterized protein</fullName>
    </submittedName>
</protein>
<keyword evidence="1" id="KW-1133">Transmembrane helix</keyword>
<evidence type="ECO:0000313" key="3">
    <source>
        <dbReference type="Proteomes" id="UP000694892"/>
    </source>
</evidence>
<accession>A0A974DBI2</accession>
<reference evidence="3" key="1">
    <citation type="journal article" date="2016" name="Nature">
        <title>Genome evolution in the allotetraploid frog Xenopus laevis.</title>
        <authorList>
            <person name="Session A.M."/>
            <person name="Uno Y."/>
            <person name="Kwon T."/>
            <person name="Chapman J.A."/>
            <person name="Toyoda A."/>
            <person name="Takahashi S."/>
            <person name="Fukui A."/>
            <person name="Hikosaka A."/>
            <person name="Suzuki A."/>
            <person name="Kondo M."/>
            <person name="van Heeringen S.J."/>
            <person name="Quigley I."/>
            <person name="Heinz S."/>
            <person name="Ogino H."/>
            <person name="Ochi H."/>
            <person name="Hellsten U."/>
            <person name="Lyons J.B."/>
            <person name="Simakov O."/>
            <person name="Putnam N."/>
            <person name="Stites J."/>
            <person name="Kuroki Y."/>
            <person name="Tanaka T."/>
            <person name="Michiue T."/>
            <person name="Watanabe M."/>
            <person name="Bogdanovic O."/>
            <person name="Lister R."/>
            <person name="Georgiou G."/>
            <person name="Paranjpe S.S."/>
            <person name="van Kruijsbergen I."/>
            <person name="Shu S."/>
            <person name="Carlson J."/>
            <person name="Kinoshita T."/>
            <person name="Ohta Y."/>
            <person name="Mawaribuchi S."/>
            <person name="Jenkins J."/>
            <person name="Grimwood J."/>
            <person name="Schmutz J."/>
            <person name="Mitros T."/>
            <person name="Mozaffari S.V."/>
            <person name="Suzuki Y."/>
            <person name="Haramoto Y."/>
            <person name="Yamamoto T.S."/>
            <person name="Takagi C."/>
            <person name="Heald R."/>
            <person name="Miller K."/>
            <person name="Haudenschild C."/>
            <person name="Kitzman J."/>
            <person name="Nakayama T."/>
            <person name="Izutsu Y."/>
            <person name="Robert J."/>
            <person name="Fortriede J."/>
            <person name="Burns K."/>
            <person name="Lotay V."/>
            <person name="Karimi K."/>
            <person name="Yasuoka Y."/>
            <person name="Dichmann D.S."/>
            <person name="Flajnik M.F."/>
            <person name="Houston D.W."/>
            <person name="Shendure J."/>
            <person name="DuPasquier L."/>
            <person name="Vize P.D."/>
            <person name="Zorn A.M."/>
            <person name="Ito M."/>
            <person name="Marcotte E.M."/>
            <person name="Wallingford J.B."/>
            <person name="Ito Y."/>
            <person name="Asashima M."/>
            <person name="Ueno N."/>
            <person name="Matsuda Y."/>
            <person name="Veenstra G.J."/>
            <person name="Fujiyama A."/>
            <person name="Harland R.M."/>
            <person name="Taira M."/>
            <person name="Rokhsar D.S."/>
        </authorList>
    </citation>
    <scope>NUCLEOTIDE SEQUENCE [LARGE SCALE GENOMIC DNA]</scope>
    <source>
        <strain evidence="3">J</strain>
    </source>
</reference>
<evidence type="ECO:0000313" key="2">
    <source>
        <dbReference type="EMBL" id="OCT88874.1"/>
    </source>
</evidence>
<gene>
    <name evidence="2" type="ORF">XELAEV_18017505mg</name>
</gene>
<proteinExistence type="predicted"/>
<evidence type="ECO:0000256" key="1">
    <source>
        <dbReference type="SAM" id="Phobius"/>
    </source>
</evidence>
<feature type="transmembrane region" description="Helical" evidence="1">
    <location>
        <begin position="21"/>
        <end position="41"/>
    </location>
</feature>